<feature type="compositionally biased region" description="Polar residues" evidence="1">
    <location>
        <begin position="171"/>
        <end position="187"/>
    </location>
</feature>
<sequence>MGENSQRTPQQGMAYRSLSYSRLDEIPGYKAHEVRRSNHKMVGKDELWYGQFVRHSWFSRNSIPDFHVLIHVLRRIRTLVPDQTSIPDRTEARVWNISEEKQLADDLTRTQSTRPISPTPLAQIREEVIELRGMVSTSIDKSRNKETAYRTIANRRDQAERELTEHRASAQERNQPPTGPSGVTPNPLNLGAFSTPEFLSARSRRYMGENSQRTPQQGMAYRSLSYSGLDEIPGYKAHEVRRSNHKMGTQKDLASQERELHHWAIKPLRIEPDMLRELSSNWIR</sequence>
<name>A0A8S9I347_BRACR</name>
<comment type="caution">
    <text evidence="2">The sequence shown here is derived from an EMBL/GenBank/DDBJ whole genome shotgun (WGS) entry which is preliminary data.</text>
</comment>
<organism evidence="2">
    <name type="scientific">Brassica cretica</name>
    <name type="common">Mustard</name>
    <dbReference type="NCBI Taxonomy" id="69181"/>
    <lineage>
        <taxon>Eukaryota</taxon>
        <taxon>Viridiplantae</taxon>
        <taxon>Streptophyta</taxon>
        <taxon>Embryophyta</taxon>
        <taxon>Tracheophyta</taxon>
        <taxon>Spermatophyta</taxon>
        <taxon>Magnoliopsida</taxon>
        <taxon>eudicotyledons</taxon>
        <taxon>Gunneridae</taxon>
        <taxon>Pentapetalae</taxon>
        <taxon>rosids</taxon>
        <taxon>malvids</taxon>
        <taxon>Brassicales</taxon>
        <taxon>Brassicaceae</taxon>
        <taxon>Brassiceae</taxon>
        <taxon>Brassica</taxon>
    </lineage>
</organism>
<proteinExistence type="predicted"/>
<protein>
    <submittedName>
        <fullName evidence="2">Uncharacterized protein</fullName>
    </submittedName>
</protein>
<gene>
    <name evidence="2" type="ORF">F2Q70_00017395</name>
</gene>
<dbReference type="AlphaFoldDB" id="A0A8S9I347"/>
<dbReference type="EMBL" id="QGKY02001250">
    <property type="protein sequence ID" value="KAF2563978.1"/>
    <property type="molecule type" value="Genomic_DNA"/>
</dbReference>
<feature type="compositionally biased region" description="Basic and acidic residues" evidence="1">
    <location>
        <begin position="151"/>
        <end position="170"/>
    </location>
</feature>
<evidence type="ECO:0000313" key="2">
    <source>
        <dbReference type="EMBL" id="KAF2563978.1"/>
    </source>
</evidence>
<evidence type="ECO:0000256" key="1">
    <source>
        <dbReference type="SAM" id="MobiDB-lite"/>
    </source>
</evidence>
<accession>A0A8S9I347</accession>
<reference evidence="2" key="1">
    <citation type="submission" date="2019-12" db="EMBL/GenBank/DDBJ databases">
        <title>Genome sequencing and annotation of Brassica cretica.</title>
        <authorList>
            <person name="Studholme D.J."/>
            <person name="Sarris P.F."/>
        </authorList>
    </citation>
    <scope>NUCLEOTIDE SEQUENCE</scope>
    <source>
        <strain evidence="2">PFS-102/07</strain>
        <tissue evidence="2">Leaf</tissue>
    </source>
</reference>
<feature type="region of interest" description="Disordered" evidence="1">
    <location>
        <begin position="151"/>
        <end position="189"/>
    </location>
</feature>